<proteinExistence type="predicted"/>
<dbReference type="PRINTS" id="PR01415">
    <property type="entry name" value="ANKYRIN"/>
</dbReference>
<name>A0A428TRJ0_9HYPO</name>
<reference evidence="4 5" key="1">
    <citation type="submission" date="2017-06" db="EMBL/GenBank/DDBJ databases">
        <title>Cmopartive genomic analysis of Ambrosia Fusariam Clade fungi.</title>
        <authorList>
            <person name="Stajich J.E."/>
            <person name="Carrillo J."/>
            <person name="Kijimoto T."/>
            <person name="Eskalen A."/>
            <person name="O'Donnell K."/>
            <person name="Kasson M."/>
        </authorList>
    </citation>
    <scope>NUCLEOTIDE SEQUENCE [LARGE SCALE GENOMIC DNA]</scope>
    <source>
        <strain evidence="4 5">NRRL 20438</strain>
    </source>
</reference>
<comment type="caution">
    <text evidence="4">The sequence shown here is derived from an EMBL/GenBank/DDBJ whole genome shotgun (WGS) entry which is preliminary data.</text>
</comment>
<dbReference type="Pfam" id="PF12796">
    <property type="entry name" value="Ank_2"/>
    <property type="match status" value="2"/>
</dbReference>
<dbReference type="Proteomes" id="UP000288429">
    <property type="component" value="Unassembled WGS sequence"/>
</dbReference>
<evidence type="ECO:0000256" key="3">
    <source>
        <dbReference type="PROSITE-ProRule" id="PRU00023"/>
    </source>
</evidence>
<keyword evidence="2 3" id="KW-0040">ANK repeat</keyword>
<dbReference type="InterPro" id="IPR036770">
    <property type="entry name" value="Ankyrin_rpt-contain_sf"/>
</dbReference>
<feature type="repeat" description="ANK" evidence="3">
    <location>
        <begin position="252"/>
        <end position="284"/>
    </location>
</feature>
<dbReference type="Gene3D" id="1.25.40.20">
    <property type="entry name" value="Ankyrin repeat-containing domain"/>
    <property type="match status" value="2"/>
</dbReference>
<feature type="repeat" description="ANK" evidence="3">
    <location>
        <begin position="55"/>
        <end position="80"/>
    </location>
</feature>
<dbReference type="EMBL" id="NIZV01000148">
    <property type="protein sequence ID" value="RSM04653.1"/>
    <property type="molecule type" value="Genomic_DNA"/>
</dbReference>
<dbReference type="PROSITE" id="PS50297">
    <property type="entry name" value="ANK_REP_REGION"/>
    <property type="match status" value="2"/>
</dbReference>
<evidence type="ECO:0008006" key="6">
    <source>
        <dbReference type="Google" id="ProtNLM"/>
    </source>
</evidence>
<evidence type="ECO:0000256" key="1">
    <source>
        <dbReference type="ARBA" id="ARBA00022737"/>
    </source>
</evidence>
<evidence type="ECO:0000313" key="4">
    <source>
        <dbReference type="EMBL" id="RSM04653.1"/>
    </source>
</evidence>
<dbReference type="PANTHER" id="PTHR24198">
    <property type="entry name" value="ANKYRIN REPEAT AND PROTEIN KINASE DOMAIN-CONTAINING PROTEIN"/>
    <property type="match status" value="1"/>
</dbReference>
<dbReference type="SUPFAM" id="SSF48403">
    <property type="entry name" value="Ankyrin repeat"/>
    <property type="match status" value="1"/>
</dbReference>
<organism evidence="4 5">
    <name type="scientific">Fusarium ambrosium</name>
    <dbReference type="NCBI Taxonomy" id="131363"/>
    <lineage>
        <taxon>Eukaryota</taxon>
        <taxon>Fungi</taxon>
        <taxon>Dikarya</taxon>
        <taxon>Ascomycota</taxon>
        <taxon>Pezizomycotina</taxon>
        <taxon>Sordariomycetes</taxon>
        <taxon>Hypocreomycetidae</taxon>
        <taxon>Hypocreales</taxon>
        <taxon>Nectriaceae</taxon>
        <taxon>Fusarium</taxon>
        <taxon>Fusarium solani species complex</taxon>
    </lineage>
</organism>
<protein>
    <recommendedName>
        <fullName evidence="6">Ankyrin</fullName>
    </recommendedName>
</protein>
<evidence type="ECO:0000313" key="5">
    <source>
        <dbReference type="Proteomes" id="UP000288429"/>
    </source>
</evidence>
<keyword evidence="1" id="KW-0677">Repeat</keyword>
<evidence type="ECO:0000256" key="2">
    <source>
        <dbReference type="ARBA" id="ARBA00023043"/>
    </source>
</evidence>
<dbReference type="PROSITE" id="PS50088">
    <property type="entry name" value="ANK_REPEAT"/>
    <property type="match status" value="3"/>
</dbReference>
<dbReference type="PANTHER" id="PTHR24198:SF165">
    <property type="entry name" value="ANKYRIN REPEAT-CONTAINING PROTEIN-RELATED"/>
    <property type="match status" value="1"/>
</dbReference>
<dbReference type="InterPro" id="IPR002110">
    <property type="entry name" value="Ankyrin_rpt"/>
</dbReference>
<sequence length="311" mass="34948">MSAVTSFQFLQFTKAGTIQPKFGVTGLHLAASFGLADQVRSFLHHGYDARPVDSMGMTPLLWAIEEGQTTVVKLFLKTGSIDVDLRYPFEHILSRWPKIWPNEKLPKVPQAYSSPTGLGFRTLLTHAIEAGFPDIVKILLDSDAETEYVYCLPMPIFDCISEKQDGLYEFAKSYFEVAYSIGSTVSVEVVGKLKERVKQRDNRDAFSEFDDLEPDPPSFKRLMGKMDKQDVLREFQDLGNNLGSRTFHKPAGIRTPLSRAAELGNGVIVKLLLDHGARVELKEQGGKDAMTRAKEKGHWDILRLLVENRGR</sequence>
<dbReference type="SMART" id="SM00248">
    <property type="entry name" value="ANK"/>
    <property type="match status" value="4"/>
</dbReference>
<feature type="repeat" description="ANK" evidence="3">
    <location>
        <begin position="22"/>
        <end position="54"/>
    </location>
</feature>
<dbReference type="GO" id="GO:0005737">
    <property type="term" value="C:cytoplasm"/>
    <property type="evidence" value="ECO:0007669"/>
    <property type="project" value="TreeGrafter"/>
</dbReference>
<gene>
    <name evidence="4" type="ORF">CDV31_009977</name>
</gene>
<keyword evidence="5" id="KW-1185">Reference proteome</keyword>
<dbReference type="AlphaFoldDB" id="A0A428TRJ0"/>
<accession>A0A428TRJ0</accession>